<dbReference type="Proteomes" id="UP001321498">
    <property type="component" value="Chromosome"/>
</dbReference>
<protein>
    <submittedName>
        <fullName evidence="7">DNA-binding protein</fullName>
    </submittedName>
</protein>
<reference evidence="8" key="1">
    <citation type="journal article" date="2019" name="Int. J. Syst. Evol. Microbiol.">
        <title>The Global Catalogue of Microorganisms (GCM) 10K type strain sequencing project: providing services to taxonomists for standard genome sequencing and annotation.</title>
        <authorList>
            <consortium name="The Broad Institute Genomics Platform"/>
            <consortium name="The Broad Institute Genome Sequencing Center for Infectious Disease"/>
            <person name="Wu L."/>
            <person name="Ma J."/>
        </authorList>
    </citation>
    <scope>NUCLEOTIDE SEQUENCE [LARGE SCALE GENOMIC DNA]</scope>
    <source>
        <strain evidence="8">NBRC 108725</strain>
    </source>
</reference>
<feature type="transmembrane region" description="Helical" evidence="6">
    <location>
        <begin position="175"/>
        <end position="195"/>
    </location>
</feature>
<evidence type="ECO:0000256" key="2">
    <source>
        <dbReference type="ARBA" id="ARBA00022692"/>
    </source>
</evidence>
<feature type="transmembrane region" description="Helical" evidence="6">
    <location>
        <begin position="59"/>
        <end position="80"/>
    </location>
</feature>
<keyword evidence="4 6" id="KW-0472">Membrane</keyword>
<feature type="transmembrane region" description="Helical" evidence="6">
    <location>
        <begin position="86"/>
        <end position="105"/>
    </location>
</feature>
<dbReference type="InterPro" id="IPR004254">
    <property type="entry name" value="AdipoR/HlyIII-related"/>
</dbReference>
<dbReference type="GO" id="GO:0003677">
    <property type="term" value="F:DNA binding"/>
    <property type="evidence" value="ECO:0007669"/>
    <property type="project" value="UniProtKB-KW"/>
</dbReference>
<evidence type="ECO:0000256" key="5">
    <source>
        <dbReference type="SAM" id="MobiDB-lite"/>
    </source>
</evidence>
<gene>
    <name evidence="7" type="ORF">GCM10025866_05790</name>
</gene>
<feature type="compositionally biased region" description="Basic and acidic residues" evidence="5">
    <location>
        <begin position="24"/>
        <end position="33"/>
    </location>
</feature>
<evidence type="ECO:0000313" key="7">
    <source>
        <dbReference type="EMBL" id="BDZ44670.1"/>
    </source>
</evidence>
<sequence length="262" mass="28274">MEEQGGQVGARGDEVDQAAADEESAARADREDGASIPNIPLLEDELEQPAETRPTWRGWIHAGTFPLAIILGIVLLTLAHGGVAKTASAVFMASSLLLFGNSALYHRFDWKPRTKRLLKRIDHANIFLLIAGTYTPLSLLALPPEKGVVLLAAVWAGAVLGIGFRVFWISAPRWLYVPIYIGLGWAAVVFFGDLFAANAAMMLLVLVGGLLYTAGALVYGFKRPNPVPGHFGFHEIFHACTVLAFLCHWAATLLIALSPAYG</sequence>
<accession>A0ABM8G8Z9</accession>
<organism evidence="7 8">
    <name type="scientific">Naasia aerilata</name>
    <dbReference type="NCBI Taxonomy" id="1162966"/>
    <lineage>
        <taxon>Bacteria</taxon>
        <taxon>Bacillati</taxon>
        <taxon>Actinomycetota</taxon>
        <taxon>Actinomycetes</taxon>
        <taxon>Micrococcales</taxon>
        <taxon>Microbacteriaceae</taxon>
        <taxon>Naasia</taxon>
    </lineage>
</organism>
<keyword evidence="7" id="KW-0238">DNA-binding</keyword>
<dbReference type="PANTHER" id="PTHR20855">
    <property type="entry name" value="ADIPOR/PROGESTIN RECEPTOR-RELATED"/>
    <property type="match status" value="1"/>
</dbReference>
<dbReference type="Pfam" id="PF03006">
    <property type="entry name" value="HlyIII"/>
    <property type="match status" value="1"/>
</dbReference>
<name>A0ABM8G8Z9_9MICO</name>
<keyword evidence="8" id="KW-1185">Reference proteome</keyword>
<keyword evidence="3 6" id="KW-1133">Transmembrane helix</keyword>
<proteinExistence type="predicted"/>
<evidence type="ECO:0000313" key="8">
    <source>
        <dbReference type="Proteomes" id="UP001321498"/>
    </source>
</evidence>
<evidence type="ECO:0000256" key="6">
    <source>
        <dbReference type="SAM" id="Phobius"/>
    </source>
</evidence>
<evidence type="ECO:0000256" key="3">
    <source>
        <dbReference type="ARBA" id="ARBA00022989"/>
    </source>
</evidence>
<dbReference type="PANTHER" id="PTHR20855:SF3">
    <property type="entry name" value="LD03007P"/>
    <property type="match status" value="1"/>
</dbReference>
<keyword evidence="2 6" id="KW-0812">Transmembrane</keyword>
<feature type="region of interest" description="Disordered" evidence="5">
    <location>
        <begin position="1"/>
        <end position="44"/>
    </location>
</feature>
<feature type="transmembrane region" description="Helical" evidence="6">
    <location>
        <begin position="242"/>
        <end position="261"/>
    </location>
</feature>
<comment type="subcellular location">
    <subcellularLocation>
        <location evidence="1">Membrane</location>
        <topology evidence="1">Multi-pass membrane protein</topology>
    </subcellularLocation>
</comment>
<feature type="transmembrane region" description="Helical" evidence="6">
    <location>
        <begin position="201"/>
        <end position="221"/>
    </location>
</feature>
<feature type="transmembrane region" description="Helical" evidence="6">
    <location>
        <begin position="148"/>
        <end position="168"/>
    </location>
</feature>
<evidence type="ECO:0000256" key="4">
    <source>
        <dbReference type="ARBA" id="ARBA00023136"/>
    </source>
</evidence>
<dbReference type="EMBL" id="AP027731">
    <property type="protein sequence ID" value="BDZ44670.1"/>
    <property type="molecule type" value="Genomic_DNA"/>
</dbReference>
<evidence type="ECO:0000256" key="1">
    <source>
        <dbReference type="ARBA" id="ARBA00004141"/>
    </source>
</evidence>
<feature type="transmembrane region" description="Helical" evidence="6">
    <location>
        <begin position="126"/>
        <end position="142"/>
    </location>
</feature>